<gene>
    <name evidence="1" type="ORF">UFOPK1410_00345</name>
</gene>
<evidence type="ECO:0000313" key="1">
    <source>
        <dbReference type="EMBL" id="CAB4534325.1"/>
    </source>
</evidence>
<proteinExistence type="predicted"/>
<organism evidence="1">
    <name type="scientific">freshwater metagenome</name>
    <dbReference type="NCBI Taxonomy" id="449393"/>
    <lineage>
        <taxon>unclassified sequences</taxon>
        <taxon>metagenomes</taxon>
        <taxon>ecological metagenomes</taxon>
    </lineage>
</organism>
<accession>A0A6J6B628</accession>
<protein>
    <submittedName>
        <fullName evidence="1">Unannotated protein</fullName>
    </submittedName>
</protein>
<dbReference type="AlphaFoldDB" id="A0A6J6B628"/>
<reference evidence="1" key="1">
    <citation type="submission" date="2020-05" db="EMBL/GenBank/DDBJ databases">
        <authorList>
            <person name="Chiriac C."/>
            <person name="Salcher M."/>
            <person name="Ghai R."/>
            <person name="Kavagutti S V."/>
        </authorList>
    </citation>
    <scope>NUCLEOTIDE SEQUENCE</scope>
</reference>
<name>A0A6J6B628_9ZZZZ</name>
<dbReference type="EMBL" id="CAEZSH010000024">
    <property type="protein sequence ID" value="CAB4534325.1"/>
    <property type="molecule type" value="Genomic_DNA"/>
</dbReference>
<sequence>MLRNGTHVLGDITGTNGFGHIMVTYFDPEIVWV</sequence>